<dbReference type="AlphaFoldDB" id="A0AA86SPV1"/>
<name>A0AA86SPV1_9FABA</name>
<evidence type="ECO:0000256" key="1">
    <source>
        <dbReference type="SAM" id="MobiDB-lite"/>
    </source>
</evidence>
<feature type="compositionally biased region" description="Basic and acidic residues" evidence="1">
    <location>
        <begin position="1"/>
        <end position="10"/>
    </location>
</feature>
<feature type="region of interest" description="Disordered" evidence="1">
    <location>
        <begin position="1"/>
        <end position="21"/>
    </location>
</feature>
<sequence length="327" mass="36570">MKEGKEDARKRSGKLRRYRRRGKQSLLSRSCPLSFLVKVSQPCSCYQLIPLPECVLGLLPGMESLYYTVAVSPGVTIQDLLDALFVNRKWQMESTDHKLVRFGLVWKVFDMVALRGLDPRVPILGPSAGYPVALYGGMGRFQNPLIKKLREPPILFRVQRLRVENRSSNLTALNWPVPVDESSIHSAVTSAEKTDLLARKQLVYSKTSVPAEAKAKRLASSLSTSLPQPTGNTSQLLPCSALAVVLDAGYLTRRLVEVVQHIVVRRTDCGTTRGISSLQHIGLSHLDSSHELDLNQYLRATFLLVDREWVSFYPSRSSSRIRALDSL</sequence>
<gene>
    <name evidence="2" type="ORF">AYBTSS11_LOCUS22234</name>
</gene>
<dbReference type="SUPFAM" id="SSF64484">
    <property type="entry name" value="beta and beta-prime subunits of DNA dependent RNA-polymerase"/>
    <property type="match status" value="1"/>
</dbReference>
<accession>A0AA86SPV1</accession>
<dbReference type="EMBL" id="OY731404">
    <property type="protein sequence ID" value="CAJ1969387.1"/>
    <property type="molecule type" value="Genomic_DNA"/>
</dbReference>
<proteinExistence type="predicted"/>
<dbReference type="Proteomes" id="UP001189624">
    <property type="component" value="Chromosome 7"/>
</dbReference>
<protein>
    <submittedName>
        <fullName evidence="2">Uncharacterized protein</fullName>
    </submittedName>
</protein>
<dbReference type="Gramene" id="rna-AYBTSS11_LOCUS22234">
    <property type="protein sequence ID" value="CAJ1969387.1"/>
    <property type="gene ID" value="gene-AYBTSS11_LOCUS22234"/>
</dbReference>
<organism evidence="2 3">
    <name type="scientific">Sphenostylis stenocarpa</name>
    <dbReference type="NCBI Taxonomy" id="92480"/>
    <lineage>
        <taxon>Eukaryota</taxon>
        <taxon>Viridiplantae</taxon>
        <taxon>Streptophyta</taxon>
        <taxon>Embryophyta</taxon>
        <taxon>Tracheophyta</taxon>
        <taxon>Spermatophyta</taxon>
        <taxon>Magnoliopsida</taxon>
        <taxon>eudicotyledons</taxon>
        <taxon>Gunneridae</taxon>
        <taxon>Pentapetalae</taxon>
        <taxon>rosids</taxon>
        <taxon>fabids</taxon>
        <taxon>Fabales</taxon>
        <taxon>Fabaceae</taxon>
        <taxon>Papilionoideae</taxon>
        <taxon>50 kb inversion clade</taxon>
        <taxon>NPAAA clade</taxon>
        <taxon>indigoferoid/millettioid clade</taxon>
        <taxon>Phaseoleae</taxon>
        <taxon>Sphenostylis</taxon>
    </lineage>
</organism>
<evidence type="ECO:0000313" key="3">
    <source>
        <dbReference type="Proteomes" id="UP001189624"/>
    </source>
</evidence>
<reference evidence="2" key="1">
    <citation type="submission" date="2023-10" db="EMBL/GenBank/DDBJ databases">
        <authorList>
            <person name="Domelevo Entfellner J.-B."/>
        </authorList>
    </citation>
    <scope>NUCLEOTIDE SEQUENCE</scope>
</reference>
<keyword evidence="3" id="KW-1185">Reference proteome</keyword>
<feature type="compositionally biased region" description="Basic residues" evidence="1">
    <location>
        <begin position="11"/>
        <end position="21"/>
    </location>
</feature>
<evidence type="ECO:0000313" key="2">
    <source>
        <dbReference type="EMBL" id="CAJ1969387.1"/>
    </source>
</evidence>